<feature type="chain" id="PRO_5019524224" evidence="2">
    <location>
        <begin position="20"/>
        <end position="2058"/>
    </location>
</feature>
<evidence type="ECO:0000259" key="3">
    <source>
        <dbReference type="PROSITE" id="PS50853"/>
    </source>
</evidence>
<feature type="domain" description="Fibronectin type-III" evidence="3">
    <location>
        <begin position="1241"/>
        <end position="1335"/>
    </location>
</feature>
<feature type="domain" description="Fibronectin type-III" evidence="3">
    <location>
        <begin position="420"/>
        <end position="516"/>
    </location>
</feature>
<dbReference type="InterPro" id="IPR036116">
    <property type="entry name" value="FN3_sf"/>
</dbReference>
<dbReference type="RefSeq" id="WP_129749969.1">
    <property type="nucleotide sequence ID" value="NZ_JUIW01000002.1"/>
</dbReference>
<comment type="caution">
    <text evidence="4">The sequence shown here is derived from an EMBL/GenBank/DDBJ whole genome shotgun (WGS) entry which is preliminary data.</text>
</comment>
<dbReference type="SMART" id="SM00060">
    <property type="entry name" value="FN3"/>
    <property type="match status" value="5"/>
</dbReference>
<evidence type="ECO:0000256" key="1">
    <source>
        <dbReference type="ARBA" id="ARBA00022737"/>
    </source>
</evidence>
<dbReference type="OrthoDB" id="608579at2"/>
<dbReference type="Gene3D" id="2.60.120.200">
    <property type="match status" value="1"/>
</dbReference>
<dbReference type="EMBL" id="JUIW01000002">
    <property type="protein sequence ID" value="RYJ45176.1"/>
    <property type="molecule type" value="Genomic_DNA"/>
</dbReference>
<dbReference type="PANTHER" id="PTHR46708:SF2">
    <property type="entry name" value="FIBRONECTIN TYPE-III DOMAIN-CONTAINING PROTEIN"/>
    <property type="match status" value="1"/>
</dbReference>
<reference evidence="4 5" key="1">
    <citation type="submission" date="2014-12" db="EMBL/GenBank/DDBJ databases">
        <title>Genome sequence of Flavobacterium beibuense RSKm HC5.</title>
        <authorList>
            <person name="Kim J.F."/>
            <person name="Song J.Y."/>
            <person name="Kwak M.-J."/>
            <person name="Lee S.-W."/>
        </authorList>
    </citation>
    <scope>NUCLEOTIDE SEQUENCE [LARGE SCALE GENOMIC DNA]</scope>
    <source>
        <strain evidence="4 5">RSKm HC5</strain>
    </source>
</reference>
<dbReference type="SUPFAM" id="SSF49265">
    <property type="entry name" value="Fibronectin type III"/>
    <property type="match status" value="4"/>
</dbReference>
<feature type="domain" description="Fibronectin type-III" evidence="3">
    <location>
        <begin position="694"/>
        <end position="786"/>
    </location>
</feature>
<dbReference type="NCBIfam" id="NF038128">
    <property type="entry name" value="choice_anch_J"/>
    <property type="match status" value="1"/>
</dbReference>
<dbReference type="Pfam" id="PF13585">
    <property type="entry name" value="CHU_C"/>
    <property type="match status" value="1"/>
</dbReference>
<feature type="domain" description="Fibronectin type-III" evidence="3">
    <location>
        <begin position="969"/>
        <end position="1061"/>
    </location>
</feature>
<protein>
    <submittedName>
        <fullName evidence="4">Fibronectin type III domain protein</fullName>
    </submittedName>
</protein>
<accession>A0A444WHG2</accession>
<dbReference type="NCBIfam" id="TIGR04131">
    <property type="entry name" value="Bac_Flav_CTERM"/>
    <property type="match status" value="1"/>
</dbReference>
<sequence length="2058" mass="221284">MRKITFLIFLSLISMCSFAQLPDAPEDFEGTFPPAGWNVYDNGFGTLKDWVQTPGGTAEPFPAYEGTYSAMVDRENVPDTDPTPQDWLVTPLVTLPDNPQLLFYSRLGVNGDQGGLYRIMVSTDPDPSNLAAYTQITQWTETQINPVQQEYTEKTVQLTGLGGQSVYLAFVMIGDDDDRWLIDYVRIVEECLPPTALTVANIGLDSAELNWTSPAGVTSWEIEVIEAALPSTGIGEVYSDLLPYTAENLDPDTNYKFYVRSVCGVGNYSAWAGPLNFSTAALGETCGAPIEITTLPYSTTDNTSNYGDDYSGSPGASGCGTTNNYLNGDDVVYAYTATADGVISIDMTGTGNAAGIFVYDDCADIGVNCLAGGVGNATTPVSLPTVSVLSGTTYYIVISTWATPQSTPYTLTVQVVNCPPPTNLSATNIDNDSADLSWNANGSTEWEIVVQPVGTGIPAGSGTGITVNSNYNVTATTGGTPFTEATTYEYYVRGDCGNGTFSAWAGPYIFMTTQLPAAMDFTDGFEAASGWSLSNGTAPNQWVIGNAVNNGGSNSLYITNDAGVSNSFTNTVTSVVHAYRDIQMPATVDQLLLSYDWRAVGESCCDYLRVWVVPATFVPTAGTQITAAASGGTQFGGNQNMNSNFLTANYVVDASAYSGQVMRLIFEWRNDGSIGTNPPAAVDNVNLSVITCPAPTNLVLDDLQIDQATISWTGPSSVSPTFDYYLSTTNTPPTDATVPTDNVPGTTAVLDPLDDSTGYFVWVRSNCGTNDYSFWVGPLAFNTPQIPADLNFYDDFEDGTVEWTLNNGTQPNKWIVGTATSNGTGSSLYITNDNGVSNAFTNNTSSVVHAYRDLQMPATAISEISVSFDWKAVGESCCDYLRVWMVPITFTPTPGTMITAANSGGSQISPGNLNMNANWTTANYVVDASGYAPGQIVRLIFEWRNDGSVGTNPPAAVDNVNVSVITCPAPDGLAVSNITEDSATVTWNPPTDLPDSYDYYLSTSNTSPAPDAVVTDNVDPTTVDLDGLDPSTTYYIWVRSNCGTDDYSFWVGPLVFNTTQIPADTNFYDDFEGTVEWTLNNGTQPNQWVVGTAVSNSPTSSLYISNDSGTSNAYTNNSSSTVHAYRDIAIPATGVGEAILQFDWLAMGESCCDYLKAWIVPVTYTPTPGTMITTGNSGGVQYGGNFNQSSTWTTETYIFDASSYQGQTLRLVFEWRNDGSVGTNPPAAVDNVILQILTCPAPVDLLSSGMQGTSFVELSWTPVGSETQWEVVIQPMGTGNPGQTPAESVIVTDDPTYTLDIEEGVYYEFYVRALCSETDISLWAGPLVFSIFNPPGCANVEVFDPELELLLPNSEIVICPEEDNCVPLTANYLQTGETSSYEIESIDYAPPFPFTGGTPVSVGTDDVWSPLVQLPFDFCFFGEIYSEVLVGSNGVVTFNTGNPSGYCPWSFNQTIPNAGFPILNAIYGVYQDIDPSIDNDVVNPDINFQVLGNYPCRALVVNFSEVAQFSGGCNNDPAIGGQTTQIVLYEISNVIEIYIGNRIPCTSWQNGAGVVGLQNAGGTEAFVPPGRNTGPWTATEEAWRFTPNGTSNVVFEWLQDGVSYSDQEEITVCVTEPTTMTARATYTNCNGELLVRDTNVLLRLAEEIEEQEPNDLAVCNTTGSATFNLPDSMVDIIAGLTNPENFTFTYYLTEEAANLGGDDNLPDSYTTSTNQTIYVRVQENGSDCFTVWSFDVIIENNPPQFTLDGDFDVCEGETVTITVTPINFDLTEATYSWTFEGAALPDTGSTITATENGIYEVVIDRNGCTASEAVQVTITPLPVADIMEDVTTCDSYVLPALSAGNNYYTGPAGSGEMLVAGTELTSDQMIYIYAQVEGTDCSDESSFMVSVVPTPVLGITGGCEGGLYILEVSLDSNYNEQNSVIEWTGPNGSTVGTGLTVTAEEIGDYMVTVTPVGGDICSSVLVQSVESIACLIPRGISPNGDDMNDRFDLRGFGVTKLSIFNRYGKEVYSKTDYTNEWYGLDEHGKELPTGTYFYSLELNDGTNKTGWVYINRED</sequence>
<organism evidence="4 5">
    <name type="scientific">Flavobacterium beibuense</name>
    <dbReference type="NCBI Taxonomy" id="657326"/>
    <lineage>
        <taxon>Bacteria</taxon>
        <taxon>Pseudomonadati</taxon>
        <taxon>Bacteroidota</taxon>
        <taxon>Flavobacteriia</taxon>
        <taxon>Flavobacteriales</taxon>
        <taxon>Flavobacteriaceae</taxon>
        <taxon>Flavobacterium</taxon>
    </lineage>
</organism>
<gene>
    <name evidence="4" type="ORF">NU09_0810</name>
</gene>
<dbReference type="InterPro" id="IPR050991">
    <property type="entry name" value="ECM_Regulatory_Proteins"/>
</dbReference>
<dbReference type="Pfam" id="PF00041">
    <property type="entry name" value="fn3"/>
    <property type="match status" value="2"/>
</dbReference>
<name>A0A444WHG2_9FLAO</name>
<dbReference type="PROSITE" id="PS50853">
    <property type="entry name" value="FN3"/>
    <property type="match status" value="5"/>
</dbReference>
<evidence type="ECO:0000313" key="4">
    <source>
        <dbReference type="EMBL" id="RYJ45176.1"/>
    </source>
</evidence>
<keyword evidence="2" id="KW-0732">Signal</keyword>
<proteinExistence type="predicted"/>
<evidence type="ECO:0000256" key="2">
    <source>
        <dbReference type="SAM" id="SignalP"/>
    </source>
</evidence>
<keyword evidence="1" id="KW-0677">Repeat</keyword>
<dbReference type="PANTHER" id="PTHR46708">
    <property type="entry name" value="TENASCIN"/>
    <property type="match status" value="1"/>
</dbReference>
<evidence type="ECO:0000313" key="5">
    <source>
        <dbReference type="Proteomes" id="UP000289775"/>
    </source>
</evidence>
<feature type="domain" description="Fibronectin type-III" evidence="3">
    <location>
        <begin position="193"/>
        <end position="282"/>
    </location>
</feature>
<dbReference type="InterPro" id="IPR013783">
    <property type="entry name" value="Ig-like_fold"/>
</dbReference>
<feature type="signal peptide" evidence="2">
    <location>
        <begin position="1"/>
        <end position="19"/>
    </location>
</feature>
<dbReference type="Gene3D" id="2.60.40.10">
    <property type="entry name" value="Immunoglobulins"/>
    <property type="match status" value="4"/>
</dbReference>
<dbReference type="Proteomes" id="UP000289775">
    <property type="component" value="Unassembled WGS sequence"/>
</dbReference>
<dbReference type="InterPro" id="IPR003961">
    <property type="entry name" value="FN3_dom"/>
</dbReference>
<dbReference type="CDD" id="cd00063">
    <property type="entry name" value="FN3"/>
    <property type="match status" value="3"/>
</dbReference>
<keyword evidence="5" id="KW-1185">Reference proteome</keyword>
<dbReference type="InterPro" id="IPR026341">
    <property type="entry name" value="T9SS_type_B"/>
</dbReference>